<dbReference type="InterPro" id="IPR010982">
    <property type="entry name" value="Lambda_DNA-bd_dom_sf"/>
</dbReference>
<feature type="domain" description="HTH cro/C1-type" evidence="2">
    <location>
        <begin position="11"/>
        <end position="43"/>
    </location>
</feature>
<gene>
    <name evidence="3" type="ORF">HUK38_04910</name>
</gene>
<dbReference type="AlphaFoldDB" id="A0A839HH50"/>
<keyword evidence="4" id="KW-1185">Reference proteome</keyword>
<dbReference type="RefSeq" id="WP_182583050.1">
    <property type="nucleotide sequence ID" value="NZ_JABVCQ010000007.1"/>
</dbReference>
<evidence type="ECO:0000259" key="2">
    <source>
        <dbReference type="Pfam" id="PF01381"/>
    </source>
</evidence>
<keyword evidence="1" id="KW-0175">Coiled coil</keyword>
<evidence type="ECO:0000256" key="1">
    <source>
        <dbReference type="SAM" id="Coils"/>
    </source>
</evidence>
<dbReference type="InterPro" id="IPR001387">
    <property type="entry name" value="Cro/C1-type_HTH"/>
</dbReference>
<comment type="caution">
    <text evidence="3">The sequence shown here is derived from an EMBL/GenBank/DDBJ whole genome shotgun (WGS) entry which is preliminary data.</text>
</comment>
<dbReference type="Pfam" id="PF01381">
    <property type="entry name" value="HTH_3"/>
    <property type="match status" value="1"/>
</dbReference>
<dbReference type="Gene3D" id="1.10.260.40">
    <property type="entry name" value="lambda repressor-like DNA-binding domains"/>
    <property type="match status" value="1"/>
</dbReference>
<evidence type="ECO:0000313" key="3">
    <source>
        <dbReference type="EMBL" id="MBB1125572.1"/>
    </source>
</evidence>
<dbReference type="Proteomes" id="UP000548632">
    <property type="component" value="Unassembled WGS sequence"/>
</dbReference>
<dbReference type="SUPFAM" id="SSF47413">
    <property type="entry name" value="lambda repressor-like DNA-binding domains"/>
    <property type="match status" value="1"/>
</dbReference>
<reference evidence="3 4" key="1">
    <citation type="journal article" date="2020" name="Arch. Microbiol.">
        <title>The genome sequence of the giant phototrophic gammaproteobacterium Thiospirillum jenense gives insight into its physiological properties and phylogenetic relationships.</title>
        <authorList>
            <person name="Imhoff J.F."/>
            <person name="Meyer T.E."/>
            <person name="Kyndt J.A."/>
        </authorList>
    </citation>
    <scope>NUCLEOTIDE SEQUENCE [LARGE SCALE GENOMIC DNA]</scope>
    <source>
        <strain evidence="3 4">DSM 216</strain>
    </source>
</reference>
<proteinExistence type="predicted"/>
<sequence>MSNEVLAQALAVGVKREKIAQECGVTVRSVYHWENGKHRIPQSAVTIIEYLRRDREVVIEARIELEIAELRRDFNALGEKLARIESMKKLQNHA</sequence>
<dbReference type="EMBL" id="JABVCQ010000007">
    <property type="protein sequence ID" value="MBB1125572.1"/>
    <property type="molecule type" value="Genomic_DNA"/>
</dbReference>
<accession>A0A839HH50</accession>
<evidence type="ECO:0000313" key="4">
    <source>
        <dbReference type="Proteomes" id="UP000548632"/>
    </source>
</evidence>
<feature type="coiled-coil region" evidence="1">
    <location>
        <begin position="60"/>
        <end position="87"/>
    </location>
</feature>
<organism evidence="3 4">
    <name type="scientific">Thiospirillum jenense</name>
    <dbReference type="NCBI Taxonomy" id="1653858"/>
    <lineage>
        <taxon>Bacteria</taxon>
        <taxon>Pseudomonadati</taxon>
        <taxon>Pseudomonadota</taxon>
        <taxon>Gammaproteobacteria</taxon>
        <taxon>Chromatiales</taxon>
        <taxon>Chromatiaceae</taxon>
        <taxon>Thiospirillum</taxon>
    </lineage>
</organism>
<dbReference type="GO" id="GO:0003677">
    <property type="term" value="F:DNA binding"/>
    <property type="evidence" value="ECO:0007669"/>
    <property type="project" value="InterPro"/>
</dbReference>
<name>A0A839HH50_9GAMM</name>
<protein>
    <submittedName>
        <fullName evidence="3">Helix-turn-helix domain-containing protein</fullName>
    </submittedName>
</protein>